<dbReference type="InterPro" id="IPR054597">
    <property type="entry name" value="FeeM_cat"/>
</dbReference>
<dbReference type="GO" id="GO:0016747">
    <property type="term" value="F:acyltransferase activity, transferring groups other than amino-acyl groups"/>
    <property type="evidence" value="ECO:0007669"/>
    <property type="project" value="InterPro"/>
</dbReference>
<dbReference type="Gene3D" id="3.40.630.30">
    <property type="match status" value="1"/>
</dbReference>
<gene>
    <name evidence="3" type="ORF">DNK49_01735</name>
</gene>
<protein>
    <submittedName>
        <fullName evidence="3">Long-chain N-acyl amino acid synthase</fullName>
    </submittedName>
</protein>
<dbReference type="InterPro" id="IPR000182">
    <property type="entry name" value="GNAT_dom"/>
</dbReference>
<dbReference type="PROSITE" id="PS51186">
    <property type="entry name" value="GNAT"/>
    <property type="match status" value="1"/>
</dbReference>
<feature type="compositionally biased region" description="Polar residues" evidence="1">
    <location>
        <begin position="11"/>
        <end position="22"/>
    </location>
</feature>
<proteinExistence type="predicted"/>
<comment type="caution">
    <text evidence="3">The sequence shown here is derived from an EMBL/GenBank/DDBJ whole genome shotgun (WGS) entry which is preliminary data.</text>
</comment>
<organism evidence="3 4">
    <name type="scientific">Parazoarcus communis SWub3 = DSM 12120</name>
    <dbReference type="NCBI Taxonomy" id="1121029"/>
    <lineage>
        <taxon>Bacteria</taxon>
        <taxon>Pseudomonadati</taxon>
        <taxon>Pseudomonadota</taxon>
        <taxon>Betaproteobacteria</taxon>
        <taxon>Rhodocyclales</taxon>
        <taxon>Zoogloeaceae</taxon>
        <taxon>Parazoarcus</taxon>
    </lineage>
</organism>
<sequence length="247" mass="27701">MMPEVRAGDANSATANSSSGRQTVHPRVQNATREFVMTRDQYHIRCADHSAVLQQHIAALIERMYSTRGLQVYHPRLEQTVYQTTIVACKGDHLFATLTLGLDSPEGLMADTLYGPEIAAVRARGGKVCEVTRMAIDPTHSSHDVMADLFQIVYILARRIHQMTDLFIEVNPRHAGFYRRMLGYRVIGEERVCPRVGAPAVLMHMSQHEVDELIDRHAGNAEGGTRSLYRLFGTPLYMLELQKQLGG</sequence>
<feature type="domain" description="N-acetyltransferase" evidence="2">
    <location>
        <begin position="42"/>
        <end position="208"/>
    </location>
</feature>
<evidence type="ECO:0000256" key="1">
    <source>
        <dbReference type="SAM" id="MobiDB-lite"/>
    </source>
</evidence>
<reference evidence="3 4" key="1">
    <citation type="submission" date="2018-06" db="EMBL/GenBank/DDBJ databases">
        <title>Azoarcus communis strain SWub3 genome.</title>
        <authorList>
            <person name="Zorraquino Salvo V."/>
            <person name="Toubiana D."/>
            <person name="Blumwald E."/>
        </authorList>
    </citation>
    <scope>NUCLEOTIDE SEQUENCE [LARGE SCALE GENOMIC DNA]</scope>
    <source>
        <strain evidence="3 4">SWub3</strain>
    </source>
</reference>
<name>A0A323V0B0_9RHOO</name>
<evidence type="ECO:0000313" key="3">
    <source>
        <dbReference type="EMBL" id="PZA18279.1"/>
    </source>
</evidence>
<dbReference type="Pfam" id="PF21926">
    <property type="entry name" value="FeeM"/>
    <property type="match status" value="1"/>
</dbReference>
<evidence type="ECO:0000259" key="2">
    <source>
        <dbReference type="PROSITE" id="PS51186"/>
    </source>
</evidence>
<dbReference type="EMBL" id="QKOE01000001">
    <property type="protein sequence ID" value="PZA18279.1"/>
    <property type="molecule type" value="Genomic_DNA"/>
</dbReference>
<keyword evidence="4" id="KW-1185">Reference proteome</keyword>
<accession>A0A323V0B0</accession>
<dbReference type="InterPro" id="IPR016181">
    <property type="entry name" value="Acyl_CoA_acyltransferase"/>
</dbReference>
<dbReference type="AlphaFoldDB" id="A0A323V0B0"/>
<feature type="region of interest" description="Disordered" evidence="1">
    <location>
        <begin position="1"/>
        <end position="29"/>
    </location>
</feature>
<dbReference type="SUPFAM" id="SSF55729">
    <property type="entry name" value="Acyl-CoA N-acyltransferases (Nat)"/>
    <property type="match status" value="1"/>
</dbReference>
<evidence type="ECO:0000313" key="4">
    <source>
        <dbReference type="Proteomes" id="UP000248259"/>
    </source>
</evidence>
<dbReference type="Proteomes" id="UP000248259">
    <property type="component" value="Unassembled WGS sequence"/>
</dbReference>